<name>A0A6H0Y2L3_9PEZI</name>
<keyword evidence="2" id="KW-0472">Membrane</keyword>
<feature type="transmembrane region" description="Helical" evidence="2">
    <location>
        <begin position="91"/>
        <end position="114"/>
    </location>
</feature>
<accession>A0A6H0Y2L3</accession>
<proteinExistence type="predicted"/>
<feature type="region of interest" description="Disordered" evidence="1">
    <location>
        <begin position="1"/>
        <end position="53"/>
    </location>
</feature>
<feature type="compositionally biased region" description="Basic and acidic residues" evidence="1">
    <location>
        <begin position="26"/>
        <end position="35"/>
    </location>
</feature>
<dbReference type="Proteomes" id="UP000503462">
    <property type="component" value="Chromosome 4"/>
</dbReference>
<feature type="compositionally biased region" description="Polar residues" evidence="1">
    <location>
        <begin position="319"/>
        <end position="328"/>
    </location>
</feature>
<evidence type="ECO:0000313" key="4">
    <source>
        <dbReference type="Proteomes" id="UP000503462"/>
    </source>
</evidence>
<feature type="transmembrane region" description="Helical" evidence="2">
    <location>
        <begin position="153"/>
        <end position="178"/>
    </location>
</feature>
<feature type="compositionally biased region" description="Polar residues" evidence="1">
    <location>
        <begin position="36"/>
        <end position="49"/>
    </location>
</feature>
<dbReference type="EMBL" id="CP051142">
    <property type="protein sequence ID" value="QIX01262.1"/>
    <property type="molecule type" value="Genomic_DNA"/>
</dbReference>
<keyword evidence="2" id="KW-0812">Transmembrane</keyword>
<feature type="transmembrane region" description="Helical" evidence="2">
    <location>
        <begin position="208"/>
        <end position="237"/>
    </location>
</feature>
<feature type="transmembrane region" description="Helical" evidence="2">
    <location>
        <begin position="120"/>
        <end position="141"/>
    </location>
</feature>
<keyword evidence="4" id="KW-1185">Reference proteome</keyword>
<evidence type="ECO:0000313" key="3">
    <source>
        <dbReference type="EMBL" id="QIX01262.1"/>
    </source>
</evidence>
<evidence type="ECO:0000256" key="1">
    <source>
        <dbReference type="SAM" id="MobiDB-lite"/>
    </source>
</evidence>
<feature type="region of interest" description="Disordered" evidence="1">
    <location>
        <begin position="315"/>
        <end position="334"/>
    </location>
</feature>
<dbReference type="OrthoDB" id="5404940at2759"/>
<organism evidence="3 4">
    <name type="scientific">Peltaster fructicola</name>
    <dbReference type="NCBI Taxonomy" id="286661"/>
    <lineage>
        <taxon>Eukaryota</taxon>
        <taxon>Fungi</taxon>
        <taxon>Dikarya</taxon>
        <taxon>Ascomycota</taxon>
        <taxon>Pezizomycotina</taxon>
        <taxon>Dothideomycetes</taxon>
        <taxon>Dothideomycetes incertae sedis</taxon>
        <taxon>Peltaster</taxon>
    </lineage>
</organism>
<evidence type="ECO:0000256" key="2">
    <source>
        <dbReference type="SAM" id="Phobius"/>
    </source>
</evidence>
<gene>
    <name evidence="3" type="ORF">AMS68_006779</name>
</gene>
<reference evidence="3 4" key="1">
    <citation type="journal article" date="2016" name="Sci. Rep.">
        <title>Peltaster fructicola genome reveals evolution from an invasive phytopathogen to an ectophytic parasite.</title>
        <authorList>
            <person name="Xu C."/>
            <person name="Chen H."/>
            <person name="Gleason M.L."/>
            <person name="Xu J.R."/>
            <person name="Liu H."/>
            <person name="Zhang R."/>
            <person name="Sun G."/>
        </authorList>
    </citation>
    <scope>NUCLEOTIDE SEQUENCE [LARGE SCALE GENOMIC DNA]</scope>
    <source>
        <strain evidence="3 4">LNHT1506</strain>
    </source>
</reference>
<sequence length="562" mass="62541">MGAAEPPYLYDAPSQRPISYPYSSFEPKRVTKDSWDQATQASRPKSMQSRPLIDLNRHPDSYMIVTGSDLNHKPLPSNTKKWVGVMRWIQFTLRVITELGAMGVLFCVICLKPTDVTQTWVMRIIPGYDMLVTLYGVYHLVRSSRARTPGSSASYHFFALMMDAGLIPFYAFIAVFAYNNLALRKNNADDTTDLWTSFFTSTTVTVDIIQGAFFAACALAGLHLFSLALDLYLVIIFRKIAQLPPDMNPLEDNLTSRKASKHKYKSSELSLSSTAEEKKAGFYNSSNLGSGQINQSRMSVADNKEPEVRQIAFGHSRAGSDQSFSPHNPDSARLSKKQYDQAMYQQLSAQNSSISVGRQSFMTANSRAASPVKDKKQFISDNWYVLDEEPDDIGMSPLRNTPTRSPRLPDVRTSDHDSSFSHQPLAMNPPTPSPEKQQHQRAALEEVSINRSLTVTSDNTVTSSVYSESAPSLKSNKVRTPKSKYYGDLAAATRGVRGYAQVPQHEISPTRQQASPGKQGRVVSRTGADIADESMQFIPEKTSRRRMVSGKAAEEGVAGYWY</sequence>
<feature type="region of interest" description="Disordered" evidence="1">
    <location>
        <begin position="389"/>
        <end position="443"/>
    </location>
</feature>
<protein>
    <submittedName>
        <fullName evidence="3">Uncharacterized protein</fullName>
    </submittedName>
</protein>
<feature type="compositionally biased region" description="Basic and acidic residues" evidence="1">
    <location>
        <begin position="407"/>
        <end position="419"/>
    </location>
</feature>
<dbReference type="AlphaFoldDB" id="A0A6H0Y2L3"/>
<keyword evidence="2" id="KW-1133">Transmembrane helix</keyword>